<dbReference type="SUPFAM" id="SSF52172">
    <property type="entry name" value="CheY-like"/>
    <property type="match status" value="1"/>
</dbReference>
<dbReference type="InterPro" id="IPR008909">
    <property type="entry name" value="DALR_anticod-bd"/>
</dbReference>
<dbReference type="InterPro" id="IPR005148">
    <property type="entry name" value="Arg-tRNA-synth_N"/>
</dbReference>
<dbReference type="SUPFAM" id="SSF55190">
    <property type="entry name" value="Arginyl-tRNA synthetase (ArgRS), N-terminal 'additional' domain"/>
    <property type="match status" value="1"/>
</dbReference>
<dbReference type="GO" id="GO:0005737">
    <property type="term" value="C:cytoplasm"/>
    <property type="evidence" value="ECO:0007669"/>
    <property type="project" value="InterPro"/>
</dbReference>
<dbReference type="Pfam" id="PF05746">
    <property type="entry name" value="DALR_1"/>
    <property type="match status" value="1"/>
</dbReference>
<dbReference type="InterPro" id="IPR036695">
    <property type="entry name" value="Arg-tRNA-synth_N_sf"/>
</dbReference>
<feature type="compositionally biased region" description="Low complexity" evidence="6">
    <location>
        <begin position="146"/>
        <end position="160"/>
    </location>
</feature>
<evidence type="ECO:0000313" key="9">
    <source>
        <dbReference type="Proteomes" id="UP000015001"/>
    </source>
</evidence>
<evidence type="ECO:0000313" key="8">
    <source>
        <dbReference type="EMBL" id="EPJ39286.1"/>
    </source>
</evidence>
<comment type="caution">
    <text evidence="8">The sequence shown here is derived from an EMBL/GenBank/DDBJ whole genome shotgun (WGS) entry which is preliminary data.</text>
</comment>
<dbReference type="GO" id="GO:0005524">
    <property type="term" value="F:ATP binding"/>
    <property type="evidence" value="ECO:0007669"/>
    <property type="project" value="UniProtKB-KW"/>
</dbReference>
<reference evidence="8 9" key="1">
    <citation type="submission" date="2013-02" db="EMBL/GenBank/DDBJ databases">
        <title>Draft Genome Sequence of Streptomyces afghaniensis, Which Produces Compounds of the Julimycin B-Complex.</title>
        <authorList>
            <person name="Gruening B.A."/>
            <person name="Praeg A."/>
            <person name="Erxleben A."/>
            <person name="Guenther S."/>
            <person name="Fiedler H.-P."/>
            <person name="Goodfellow M."/>
            <person name="Mueller M."/>
        </authorList>
    </citation>
    <scope>NUCLEOTIDE SEQUENCE [LARGE SCALE GENOMIC DNA]</scope>
    <source>
        <strain evidence="8 9">772</strain>
    </source>
</reference>
<dbReference type="SMART" id="SM00836">
    <property type="entry name" value="DALR_1"/>
    <property type="match status" value="1"/>
</dbReference>
<dbReference type="InterPro" id="IPR050595">
    <property type="entry name" value="Bact_response_regulator"/>
</dbReference>
<dbReference type="SMART" id="SM00448">
    <property type="entry name" value="REC"/>
    <property type="match status" value="1"/>
</dbReference>
<evidence type="ECO:0000256" key="4">
    <source>
        <dbReference type="ARBA" id="ARBA00022840"/>
    </source>
</evidence>
<dbReference type="NCBIfam" id="NF045898">
    <property type="entry name" value="ArgS_rel_codon"/>
    <property type="match status" value="1"/>
</dbReference>
<dbReference type="Pfam" id="PF00072">
    <property type="entry name" value="Response_reg"/>
    <property type="match status" value="1"/>
</dbReference>
<feature type="region of interest" description="Disordered" evidence="6">
    <location>
        <begin position="368"/>
        <end position="406"/>
    </location>
</feature>
<keyword evidence="2" id="KW-0436">Ligase</keyword>
<evidence type="ECO:0000256" key="1">
    <source>
        <dbReference type="ARBA" id="ARBA00022553"/>
    </source>
</evidence>
<keyword evidence="4" id="KW-0067">ATP-binding</keyword>
<protein>
    <recommendedName>
        <fullName evidence="7">Response regulatory domain-containing protein</fullName>
    </recommendedName>
</protein>
<feature type="compositionally biased region" description="Low complexity" evidence="6">
    <location>
        <begin position="372"/>
        <end position="387"/>
    </location>
</feature>
<dbReference type="Pfam" id="PF03485">
    <property type="entry name" value="Arg_tRNA_synt_N"/>
    <property type="match status" value="1"/>
</dbReference>
<proteinExistence type="predicted"/>
<dbReference type="EMBL" id="AOPY01001425">
    <property type="protein sequence ID" value="EPJ39286.1"/>
    <property type="molecule type" value="Genomic_DNA"/>
</dbReference>
<dbReference type="PANTHER" id="PTHR44591">
    <property type="entry name" value="STRESS RESPONSE REGULATOR PROTEIN 1"/>
    <property type="match status" value="1"/>
</dbReference>
<dbReference type="GO" id="GO:0004814">
    <property type="term" value="F:arginine-tRNA ligase activity"/>
    <property type="evidence" value="ECO:0007669"/>
    <property type="project" value="InterPro"/>
</dbReference>
<gene>
    <name evidence="8" type="ORF">STAFG_3628</name>
</gene>
<dbReference type="HOGENOM" id="CLU_489075_0_0_11"/>
<accession>S4MRK0</accession>
<dbReference type="PATRIC" id="fig|1283301.3.peg.3600"/>
<dbReference type="PROSITE" id="PS50110">
    <property type="entry name" value="RESPONSE_REGULATORY"/>
    <property type="match status" value="1"/>
</dbReference>
<feature type="modified residue" description="4-aspartylphosphate" evidence="5">
    <location>
        <position position="46"/>
    </location>
</feature>
<name>S4MRK0_9ACTN</name>
<organism evidence="8 9">
    <name type="scientific">Streptomyces afghaniensis 772</name>
    <dbReference type="NCBI Taxonomy" id="1283301"/>
    <lineage>
        <taxon>Bacteria</taxon>
        <taxon>Bacillati</taxon>
        <taxon>Actinomycetota</taxon>
        <taxon>Actinomycetes</taxon>
        <taxon>Kitasatosporales</taxon>
        <taxon>Streptomycetaceae</taxon>
        <taxon>Streptomyces</taxon>
    </lineage>
</organism>
<evidence type="ECO:0000256" key="3">
    <source>
        <dbReference type="ARBA" id="ARBA00022741"/>
    </source>
</evidence>
<dbReference type="SMART" id="SM01016">
    <property type="entry name" value="Arg_tRNA_synt_N"/>
    <property type="match status" value="1"/>
</dbReference>
<dbReference type="InterPro" id="IPR009080">
    <property type="entry name" value="tRNAsynth_Ia_anticodon-bd"/>
</dbReference>
<dbReference type="Gene3D" id="3.40.50.2300">
    <property type="match status" value="1"/>
</dbReference>
<dbReference type="Gene3D" id="1.10.730.10">
    <property type="entry name" value="Isoleucyl-tRNA Synthetase, Domain 1"/>
    <property type="match status" value="1"/>
</dbReference>
<evidence type="ECO:0000256" key="5">
    <source>
        <dbReference type="PROSITE-ProRule" id="PRU00169"/>
    </source>
</evidence>
<feature type="domain" description="Response regulatory" evidence="7">
    <location>
        <begin position="1"/>
        <end position="112"/>
    </location>
</feature>
<keyword evidence="3" id="KW-0547">Nucleotide-binding</keyword>
<sequence length="557" mass="58622">MDDNKVIRQLIRVNLELEGLEVVTAADGAECLDVVHQVRPDAVTLDVVMPRLDGIRTAARLRADPRTRDMPLAIISACTQYEVEAGLEVGVDAFLAKPFEPAELVGMVRQLIERERSGGRPGAVVVPPAVVRRLTGPSSVRGRPNGPGAPAGDPSAAYGSPVHSRARRLCTAAATALTPRVHIPDPSRNRLASAPPSSHTLVPVTPVELSRTVLHAVRRAVDEGELSVTVPERAVVTPPGPGGCGDYATGIALQLAGAAGQPPRRVAEILRARLAGEAFIGDVVVTGPGFLNFSLEHDATALLVEEILRRGRRYGHAEGAGGTVVRLRCPAEVRAVVVADALARVLRSQGDVVSVTCDGRPAPEWETVLGVDADPSGSRSRSAGPRSLPDLDITIHPAPAPTDPVPLGRDAGRWALLYPAAHDRPRIPGDHLVQREANPLFRVRYAHARTRALLRNAADLGFHPEPGPVSDAEALLAALGDHPRILTTTATHRGPDRLARHLVTVADATLPLLPAVLPLGDEKPSAAHRARLALAEAAGAVLAGGLSLLGIDAPDHL</sequence>
<evidence type="ECO:0000256" key="2">
    <source>
        <dbReference type="ARBA" id="ARBA00022598"/>
    </source>
</evidence>
<dbReference type="Gene3D" id="3.30.1360.70">
    <property type="entry name" value="Arginyl tRNA synthetase N-terminal domain"/>
    <property type="match status" value="1"/>
</dbReference>
<dbReference type="GO" id="GO:0006420">
    <property type="term" value="P:arginyl-tRNA aminoacylation"/>
    <property type="evidence" value="ECO:0007669"/>
    <property type="project" value="InterPro"/>
</dbReference>
<dbReference type="InterPro" id="IPR011006">
    <property type="entry name" value="CheY-like_superfamily"/>
</dbReference>
<dbReference type="Proteomes" id="UP000015001">
    <property type="component" value="Unassembled WGS sequence"/>
</dbReference>
<dbReference type="SUPFAM" id="SSF47323">
    <property type="entry name" value="Anticodon-binding domain of a subclass of class I aminoacyl-tRNA synthetases"/>
    <property type="match status" value="1"/>
</dbReference>
<feature type="region of interest" description="Disordered" evidence="6">
    <location>
        <begin position="182"/>
        <end position="202"/>
    </location>
</feature>
<dbReference type="PANTHER" id="PTHR44591:SF18">
    <property type="entry name" value="REGULATORY PROTEIN"/>
    <property type="match status" value="1"/>
</dbReference>
<keyword evidence="1 5" id="KW-0597">Phosphoprotein</keyword>
<dbReference type="InterPro" id="IPR001789">
    <property type="entry name" value="Sig_transdc_resp-reg_receiver"/>
</dbReference>
<feature type="region of interest" description="Disordered" evidence="6">
    <location>
        <begin position="135"/>
        <end position="160"/>
    </location>
</feature>
<keyword evidence="9" id="KW-1185">Reference proteome</keyword>
<dbReference type="AlphaFoldDB" id="S4MRK0"/>
<evidence type="ECO:0000256" key="6">
    <source>
        <dbReference type="SAM" id="MobiDB-lite"/>
    </source>
</evidence>
<evidence type="ECO:0000259" key="7">
    <source>
        <dbReference type="PROSITE" id="PS50110"/>
    </source>
</evidence>
<dbReference type="GO" id="GO:0000160">
    <property type="term" value="P:phosphorelay signal transduction system"/>
    <property type="evidence" value="ECO:0007669"/>
    <property type="project" value="InterPro"/>
</dbReference>